<proteinExistence type="predicted"/>
<organism evidence="1 2">
    <name type="scientific">Rhodococcus sacchari</name>
    <dbReference type="NCBI Taxonomy" id="2962047"/>
    <lineage>
        <taxon>Bacteria</taxon>
        <taxon>Bacillati</taxon>
        <taxon>Actinomycetota</taxon>
        <taxon>Actinomycetes</taxon>
        <taxon>Mycobacteriales</taxon>
        <taxon>Nocardiaceae</taxon>
        <taxon>Rhodococcus</taxon>
    </lineage>
</organism>
<accession>A0ACD4DG15</accession>
<dbReference type="EMBL" id="CP107551">
    <property type="protein sequence ID" value="UYP19010.1"/>
    <property type="molecule type" value="Genomic_DNA"/>
</dbReference>
<sequence>MTMDEERRPRDSAEERRPRDSAEERRPRDSAEERRPPFSHDLLADLHAGVLDDDLAARLWPLVRADPEASDFLARLDATRGRLAALRDAPPSEEMPAEVAGRIGAALAAERSAPARGAAYRRWFTAAGVGLAAAVAVILVIVVRGTAFGSDGSVPPLASAEEAAVLEPSALRAMIGHTGLGPLAEEGRLRECLSANGFDDGRVPLGSREVRYREHDAVLLLLSGPESPSLTALVVGTECSATDPATLAREEIG</sequence>
<name>A0ACD4DG15_9NOCA</name>
<dbReference type="Proteomes" id="UP001156484">
    <property type="component" value="Chromosome"/>
</dbReference>
<evidence type="ECO:0000313" key="2">
    <source>
        <dbReference type="Proteomes" id="UP001156484"/>
    </source>
</evidence>
<keyword evidence="2" id="KW-1185">Reference proteome</keyword>
<protein>
    <submittedName>
        <fullName evidence="1">Uncharacterized protein</fullName>
    </submittedName>
</protein>
<evidence type="ECO:0000313" key="1">
    <source>
        <dbReference type="EMBL" id="UYP19010.1"/>
    </source>
</evidence>
<reference evidence="1" key="1">
    <citation type="submission" date="2022-10" db="EMBL/GenBank/DDBJ databases">
        <title>Rhodococcus ferula Z13 complete genome.</title>
        <authorList>
            <person name="Long X."/>
            <person name="Zang M."/>
        </authorList>
    </citation>
    <scope>NUCLEOTIDE SEQUENCE</scope>
    <source>
        <strain evidence="1">Z13</strain>
    </source>
</reference>
<gene>
    <name evidence="1" type="ORF">OED52_20665</name>
</gene>